<feature type="compositionally biased region" description="Polar residues" evidence="9">
    <location>
        <begin position="680"/>
        <end position="696"/>
    </location>
</feature>
<keyword evidence="5 10" id="KW-0472">Membrane</keyword>
<keyword evidence="6 8" id="KW-0675">Receptor</keyword>
<dbReference type="RefSeq" id="XP_022108815.1">
    <property type="nucleotide sequence ID" value="XM_022253123.1"/>
</dbReference>
<evidence type="ECO:0000256" key="4">
    <source>
        <dbReference type="ARBA" id="ARBA00023040"/>
    </source>
</evidence>
<feature type="transmembrane region" description="Helical" evidence="10">
    <location>
        <begin position="258"/>
        <end position="284"/>
    </location>
</feature>
<evidence type="ECO:0000313" key="12">
    <source>
        <dbReference type="Proteomes" id="UP000694845"/>
    </source>
</evidence>
<feature type="transmembrane region" description="Helical" evidence="10">
    <location>
        <begin position="217"/>
        <end position="237"/>
    </location>
</feature>
<accession>A0A8B7ZVL2</accession>
<feature type="domain" description="G-protein coupled receptors family 1 profile" evidence="11">
    <location>
        <begin position="366"/>
        <end position="646"/>
    </location>
</feature>
<keyword evidence="12" id="KW-1185">Reference proteome</keyword>
<feature type="transmembrane region" description="Helical" evidence="10">
    <location>
        <begin position="533"/>
        <end position="550"/>
    </location>
</feature>
<feature type="transmembrane region" description="Helical" evidence="10">
    <location>
        <begin position="156"/>
        <end position="178"/>
    </location>
</feature>
<keyword evidence="4 8" id="KW-0297">G-protein coupled receptor</keyword>
<comment type="similarity">
    <text evidence="8">Belongs to the G-protein coupled receptor 1 family.</text>
</comment>
<evidence type="ECO:0000256" key="5">
    <source>
        <dbReference type="ARBA" id="ARBA00023136"/>
    </source>
</evidence>
<gene>
    <name evidence="13" type="primary">LOC110989041</name>
</gene>
<evidence type="ECO:0000256" key="1">
    <source>
        <dbReference type="ARBA" id="ARBA00004141"/>
    </source>
</evidence>
<feature type="transmembrane region" description="Helical" evidence="10">
    <location>
        <begin position="585"/>
        <end position="607"/>
    </location>
</feature>
<evidence type="ECO:0000256" key="7">
    <source>
        <dbReference type="ARBA" id="ARBA00023224"/>
    </source>
</evidence>
<keyword evidence="2 8" id="KW-0812">Transmembrane</keyword>
<feature type="transmembrane region" description="Helical" evidence="10">
    <location>
        <begin position="113"/>
        <end position="135"/>
    </location>
</feature>
<evidence type="ECO:0000256" key="10">
    <source>
        <dbReference type="SAM" id="Phobius"/>
    </source>
</evidence>
<sequence>MDAFNQTDICSGQADLDIRNAADEISLFRSPLESWCLIVGQPIVFVIGALGNLSFLFTLNRIPQMRTTTNLHLANLAVSDFIYVSVISLYGVRVYLSTPVSGTILASSWVECAAFILLVDIPYFVSNTIVTLVAFERYYAICHPLKQNASSPRCHLALLVGGWVLSIGFAFSVCLRYSKLIVLCVLWPETEEFTPLSRIVTFCSSGEPWANLYSQGLYSAIWMGGLLTNSILYFKIIRRLGRRGVGQSLSRTVSVRRSVARMLIINSIVFFVCQAPYSIIFSSLNLIKAAWGTVVFDPRQVTELWPLATLMGVLNGAVNPIIYGAANSRYRKAFLQAFGCATAPKKRPVKKTTSTISSNLQIGIPGNLAFLFTLFRVRCMRTTTNFYLANLAVADLLYIAIFSVYNTETFLQSPIAYTSFASSWQVCLVIALTLDVPYFASNSMITLVAFERFYAICHPLKNLISRSRKRTASVVAISWTASIFLAATISSRLSTHRVACVLWPSGDEFSSLPDTVNFCLAGRPWVKILTQSLYFGFWLLGLLTNTVMYYKIIRRLSHRPIPTASVPQTRHHLNAKVVRNQVARLLIVNSVVYFVLQSPRVVVFNLIGLIQAASGVTVLQPGKITDLWPIALFLTLLNSSVNPIIYNATSQQYRQAFLQAFACRKEAKENAPTGAIGKTEASSRSVSTTRLSENLK</sequence>
<dbReference type="CDD" id="cd00637">
    <property type="entry name" value="7tm_classA_rhodopsin-like"/>
    <property type="match status" value="2"/>
</dbReference>
<proteinExistence type="inferred from homology"/>
<dbReference type="GeneID" id="110989041"/>
<dbReference type="OrthoDB" id="5985475at2759"/>
<feature type="transmembrane region" description="Helical" evidence="10">
    <location>
        <begin position="386"/>
        <end position="405"/>
    </location>
</feature>
<evidence type="ECO:0000256" key="6">
    <source>
        <dbReference type="ARBA" id="ARBA00023170"/>
    </source>
</evidence>
<organism evidence="12 13">
    <name type="scientific">Acanthaster planci</name>
    <name type="common">Crown-of-thorns starfish</name>
    <dbReference type="NCBI Taxonomy" id="133434"/>
    <lineage>
        <taxon>Eukaryota</taxon>
        <taxon>Metazoa</taxon>
        <taxon>Echinodermata</taxon>
        <taxon>Eleutherozoa</taxon>
        <taxon>Asterozoa</taxon>
        <taxon>Asteroidea</taxon>
        <taxon>Valvatacea</taxon>
        <taxon>Valvatida</taxon>
        <taxon>Acanthasteridae</taxon>
        <taxon>Acanthaster</taxon>
    </lineage>
</organism>
<feature type="transmembrane region" description="Helical" evidence="10">
    <location>
        <begin position="71"/>
        <end position="93"/>
    </location>
</feature>
<dbReference type="PANTHER" id="PTHR24243">
    <property type="entry name" value="G-PROTEIN COUPLED RECEPTOR"/>
    <property type="match status" value="1"/>
</dbReference>
<dbReference type="GO" id="GO:0004930">
    <property type="term" value="F:G protein-coupled receptor activity"/>
    <property type="evidence" value="ECO:0007669"/>
    <property type="project" value="UniProtKB-KW"/>
</dbReference>
<dbReference type="InterPro" id="IPR017452">
    <property type="entry name" value="GPCR_Rhodpsn_7TM"/>
</dbReference>
<feature type="transmembrane region" description="Helical" evidence="10">
    <location>
        <begin position="471"/>
        <end position="489"/>
    </location>
</feature>
<dbReference type="GO" id="GO:0005886">
    <property type="term" value="C:plasma membrane"/>
    <property type="evidence" value="ECO:0007669"/>
    <property type="project" value="TreeGrafter"/>
</dbReference>
<keyword evidence="3 10" id="KW-1133">Transmembrane helix</keyword>
<feature type="transmembrane region" description="Helical" evidence="10">
    <location>
        <begin position="304"/>
        <end position="326"/>
    </location>
</feature>
<dbReference type="PRINTS" id="PR00237">
    <property type="entry name" value="GPCRRHODOPSN"/>
</dbReference>
<feature type="transmembrane region" description="Helical" evidence="10">
    <location>
        <begin position="38"/>
        <end position="59"/>
    </location>
</feature>
<comment type="subcellular location">
    <subcellularLocation>
        <location evidence="1">Membrane</location>
        <topology evidence="1">Multi-pass membrane protein</topology>
    </subcellularLocation>
</comment>
<dbReference type="SMART" id="SM01381">
    <property type="entry name" value="7TM_GPCR_Srsx"/>
    <property type="match status" value="1"/>
</dbReference>
<evidence type="ECO:0000313" key="13">
    <source>
        <dbReference type="RefSeq" id="XP_022108815.1"/>
    </source>
</evidence>
<evidence type="ECO:0000256" key="3">
    <source>
        <dbReference type="ARBA" id="ARBA00022989"/>
    </source>
</evidence>
<protein>
    <submittedName>
        <fullName evidence="13">Vasopressin V1a receptor-like</fullName>
    </submittedName>
</protein>
<dbReference type="PANTHER" id="PTHR24243:SF208">
    <property type="entry name" value="PYROKININ-1 RECEPTOR"/>
    <property type="match status" value="1"/>
</dbReference>
<dbReference type="Proteomes" id="UP000694845">
    <property type="component" value="Unplaced"/>
</dbReference>
<feature type="region of interest" description="Disordered" evidence="9">
    <location>
        <begin position="672"/>
        <end position="696"/>
    </location>
</feature>
<dbReference type="PROSITE" id="PS50262">
    <property type="entry name" value="G_PROTEIN_RECEP_F1_2"/>
    <property type="match status" value="2"/>
</dbReference>
<evidence type="ECO:0000256" key="2">
    <source>
        <dbReference type="ARBA" id="ARBA00022692"/>
    </source>
</evidence>
<dbReference type="Pfam" id="PF00001">
    <property type="entry name" value="7tm_1"/>
    <property type="match status" value="2"/>
</dbReference>
<evidence type="ECO:0000259" key="11">
    <source>
        <dbReference type="PROSITE" id="PS50262"/>
    </source>
</evidence>
<evidence type="ECO:0000256" key="8">
    <source>
        <dbReference type="RuleBase" id="RU000688"/>
    </source>
</evidence>
<dbReference type="SUPFAM" id="SSF81321">
    <property type="entry name" value="Family A G protein-coupled receptor-like"/>
    <property type="match status" value="2"/>
</dbReference>
<name>A0A8B7ZVL2_ACAPL</name>
<feature type="domain" description="G-protein coupled receptors family 1 profile" evidence="11">
    <location>
        <begin position="51"/>
        <end position="323"/>
    </location>
</feature>
<dbReference type="Gene3D" id="1.20.1070.10">
    <property type="entry name" value="Rhodopsin 7-helix transmembrane proteins"/>
    <property type="match status" value="2"/>
</dbReference>
<dbReference type="KEGG" id="aplc:110989041"/>
<dbReference type="OMA" id="ECAAFIL"/>
<evidence type="ECO:0000256" key="9">
    <source>
        <dbReference type="SAM" id="MobiDB-lite"/>
    </source>
</evidence>
<dbReference type="AlphaFoldDB" id="A0A8B7ZVL2"/>
<keyword evidence="7 8" id="KW-0807">Transducer</keyword>
<dbReference type="PROSITE" id="PS00237">
    <property type="entry name" value="G_PROTEIN_RECEP_F1_1"/>
    <property type="match status" value="2"/>
</dbReference>
<dbReference type="InterPro" id="IPR000276">
    <property type="entry name" value="GPCR_Rhodpsn"/>
</dbReference>
<reference evidence="13" key="1">
    <citation type="submission" date="2025-08" db="UniProtKB">
        <authorList>
            <consortium name="RefSeq"/>
        </authorList>
    </citation>
    <scope>IDENTIFICATION</scope>
</reference>
<feature type="transmembrane region" description="Helical" evidence="10">
    <location>
        <begin position="425"/>
        <end position="450"/>
    </location>
</feature>
<feature type="transmembrane region" description="Helical" evidence="10">
    <location>
        <begin position="627"/>
        <end position="646"/>
    </location>
</feature>